<proteinExistence type="predicted"/>
<keyword evidence="3" id="KW-1185">Reference proteome</keyword>
<feature type="signal peptide" evidence="1">
    <location>
        <begin position="1"/>
        <end position="20"/>
    </location>
</feature>
<gene>
    <name evidence="2" type="ORF">ALTATR162_LOCUS8680</name>
</gene>
<dbReference type="Proteomes" id="UP000676310">
    <property type="component" value="Unassembled WGS sequence"/>
</dbReference>
<dbReference type="GeneID" id="67020817"/>
<sequence length="372" mass="40607">MKYSLSFLAVFSATAHGIQSARSWVVNTHALEDCSDPTPVGYTGFDVTLMDNHIRPIQFPEGTRAIWFRDSDTAAHVLDLHDGHKVNLQPGSAAVCVPVSGMNGFSLSPALPSSSIALRSPDTALALIMPDAEFYAWNLGRRQQIYAHATATVAACALSQPWLCGFGVITTVIETVFLVYETARYSQHRAGDKRDLHSLIDGPIERDDMIEGKKVILKTVDVNDPLSKSDAFSLVGRDLEESHIYITVDVIDDITGKVEHAFADFNPATNETIASAPAAGGLGRVGDGHLTRRQANAEDYTVHYQSYNMDSAAADFFPMRSDTAQKLAGEIWDWGREQNLGGKCAALVRQGEQLNNGYFSIRTGPFTAHRDC</sequence>
<evidence type="ECO:0000313" key="2">
    <source>
        <dbReference type="EMBL" id="CAG5178397.1"/>
    </source>
</evidence>
<dbReference type="RefSeq" id="XP_043172248.1">
    <property type="nucleotide sequence ID" value="XM_043316313.1"/>
</dbReference>
<name>A0A8J2I5V0_9PLEO</name>
<comment type="caution">
    <text evidence="2">The sequence shown here is derived from an EMBL/GenBank/DDBJ whole genome shotgun (WGS) entry which is preliminary data.</text>
</comment>
<organism evidence="2 3">
    <name type="scientific">Alternaria atra</name>
    <dbReference type="NCBI Taxonomy" id="119953"/>
    <lineage>
        <taxon>Eukaryota</taxon>
        <taxon>Fungi</taxon>
        <taxon>Dikarya</taxon>
        <taxon>Ascomycota</taxon>
        <taxon>Pezizomycotina</taxon>
        <taxon>Dothideomycetes</taxon>
        <taxon>Pleosporomycetidae</taxon>
        <taxon>Pleosporales</taxon>
        <taxon>Pleosporineae</taxon>
        <taxon>Pleosporaceae</taxon>
        <taxon>Alternaria</taxon>
        <taxon>Alternaria sect. Ulocladioides</taxon>
    </lineage>
</organism>
<dbReference type="AlphaFoldDB" id="A0A8J2I5V0"/>
<dbReference type="EMBL" id="CAJRGZ010000023">
    <property type="protein sequence ID" value="CAG5178397.1"/>
    <property type="molecule type" value="Genomic_DNA"/>
</dbReference>
<accession>A0A8J2I5V0</accession>
<feature type="chain" id="PRO_5035170681" evidence="1">
    <location>
        <begin position="21"/>
        <end position="372"/>
    </location>
</feature>
<protein>
    <submittedName>
        <fullName evidence="2">Uncharacterized protein</fullName>
    </submittedName>
</protein>
<evidence type="ECO:0000313" key="3">
    <source>
        <dbReference type="Proteomes" id="UP000676310"/>
    </source>
</evidence>
<evidence type="ECO:0000256" key="1">
    <source>
        <dbReference type="SAM" id="SignalP"/>
    </source>
</evidence>
<reference evidence="2" key="1">
    <citation type="submission" date="2021-05" db="EMBL/GenBank/DDBJ databases">
        <authorList>
            <person name="Stam R."/>
        </authorList>
    </citation>
    <scope>NUCLEOTIDE SEQUENCE</scope>
    <source>
        <strain evidence="2">CS162</strain>
    </source>
</reference>
<keyword evidence="1" id="KW-0732">Signal</keyword>